<dbReference type="SUPFAM" id="SSF56436">
    <property type="entry name" value="C-type lectin-like"/>
    <property type="match status" value="1"/>
</dbReference>
<name>A0A8C1VBQ3_CYPCA</name>
<dbReference type="InterPro" id="IPR001304">
    <property type="entry name" value="C-type_lectin-like"/>
</dbReference>
<keyword evidence="2" id="KW-1015">Disulfide bond</keyword>
<dbReference type="PANTHER" id="PTHR22802">
    <property type="entry name" value="C-TYPE LECTIN SUPERFAMILY MEMBER"/>
    <property type="match status" value="1"/>
</dbReference>
<dbReference type="InterPro" id="IPR016187">
    <property type="entry name" value="CTDL_fold"/>
</dbReference>
<protein>
    <submittedName>
        <fullName evidence="5">Si:ch73-343l4.8</fullName>
    </submittedName>
</protein>
<keyword evidence="3" id="KW-0472">Membrane</keyword>
<evidence type="ECO:0000256" key="2">
    <source>
        <dbReference type="ARBA" id="ARBA00023157"/>
    </source>
</evidence>
<keyword evidence="3" id="KW-0812">Transmembrane</keyword>
<dbReference type="Proteomes" id="UP000694700">
    <property type="component" value="Unplaced"/>
</dbReference>
<dbReference type="SMART" id="SM00034">
    <property type="entry name" value="CLECT"/>
    <property type="match status" value="1"/>
</dbReference>
<feature type="domain" description="C-type lectin" evidence="4">
    <location>
        <begin position="69"/>
        <end position="180"/>
    </location>
</feature>
<dbReference type="CDD" id="cd03590">
    <property type="entry name" value="CLECT_DC-SIGN_like"/>
    <property type="match status" value="1"/>
</dbReference>
<accession>A0A8C1VBQ3</accession>
<dbReference type="Ensembl" id="ENSCCRT00015051396.1">
    <property type="protein sequence ID" value="ENSCCRP00015049728.1"/>
    <property type="gene ID" value="ENSCCRG00015020548.1"/>
</dbReference>
<dbReference type="GO" id="GO:0030246">
    <property type="term" value="F:carbohydrate binding"/>
    <property type="evidence" value="ECO:0007669"/>
    <property type="project" value="UniProtKB-KW"/>
</dbReference>
<organism evidence="5 6">
    <name type="scientific">Cyprinus carpio</name>
    <name type="common">Common carp</name>
    <dbReference type="NCBI Taxonomy" id="7962"/>
    <lineage>
        <taxon>Eukaryota</taxon>
        <taxon>Metazoa</taxon>
        <taxon>Chordata</taxon>
        <taxon>Craniata</taxon>
        <taxon>Vertebrata</taxon>
        <taxon>Euteleostomi</taxon>
        <taxon>Actinopterygii</taxon>
        <taxon>Neopterygii</taxon>
        <taxon>Teleostei</taxon>
        <taxon>Ostariophysi</taxon>
        <taxon>Cypriniformes</taxon>
        <taxon>Cyprinidae</taxon>
        <taxon>Cyprininae</taxon>
        <taxon>Cyprinus</taxon>
    </lineage>
</organism>
<dbReference type="InterPro" id="IPR033989">
    <property type="entry name" value="CD209-like_CTLD"/>
</dbReference>
<evidence type="ECO:0000313" key="6">
    <source>
        <dbReference type="Proteomes" id="UP000694700"/>
    </source>
</evidence>
<sequence length="181" mass="20874">MEIDDDYENVEDKNIKDTFGPQTQNHKKCRGSRCLVLLTVGLGIICVLLLIFVILQHIRVLSLSDKQGWFFMPTHAKNWSDSRQYCRERGADLIIINTEEKQRLVSSFTTNIVWIGLSNTENEGNMKWVDNSPLKQGFWVEGEPNNLGDIEDCVDLNPERPILNNWNDLSCSYEIHSICEK</sequence>
<evidence type="ECO:0000256" key="1">
    <source>
        <dbReference type="ARBA" id="ARBA00022734"/>
    </source>
</evidence>
<evidence type="ECO:0000256" key="3">
    <source>
        <dbReference type="SAM" id="Phobius"/>
    </source>
</evidence>
<dbReference type="InterPro" id="IPR016186">
    <property type="entry name" value="C-type_lectin-like/link_sf"/>
</dbReference>
<evidence type="ECO:0000313" key="5">
    <source>
        <dbReference type="Ensembl" id="ENSCCRP00015049728.1"/>
    </source>
</evidence>
<dbReference type="PROSITE" id="PS00615">
    <property type="entry name" value="C_TYPE_LECTIN_1"/>
    <property type="match status" value="1"/>
</dbReference>
<keyword evidence="1" id="KW-0430">Lectin</keyword>
<proteinExistence type="predicted"/>
<keyword evidence="3" id="KW-1133">Transmembrane helix</keyword>
<dbReference type="Pfam" id="PF00059">
    <property type="entry name" value="Lectin_C"/>
    <property type="match status" value="1"/>
</dbReference>
<dbReference type="PROSITE" id="PS50041">
    <property type="entry name" value="C_TYPE_LECTIN_2"/>
    <property type="match status" value="1"/>
</dbReference>
<feature type="transmembrane region" description="Helical" evidence="3">
    <location>
        <begin position="34"/>
        <end position="55"/>
    </location>
</feature>
<reference evidence="5" key="1">
    <citation type="submission" date="2025-08" db="UniProtKB">
        <authorList>
            <consortium name="Ensembl"/>
        </authorList>
    </citation>
    <scope>IDENTIFICATION</scope>
</reference>
<dbReference type="Gene3D" id="3.10.100.10">
    <property type="entry name" value="Mannose-Binding Protein A, subunit A"/>
    <property type="match status" value="1"/>
</dbReference>
<dbReference type="PANTHER" id="PTHR22802:SF471">
    <property type="entry name" value="CD209F ANTIGEN"/>
    <property type="match status" value="1"/>
</dbReference>
<dbReference type="InterPro" id="IPR051004">
    <property type="entry name" value="DC-SIGN_domain-containing"/>
</dbReference>
<dbReference type="AlphaFoldDB" id="A0A8C1VBQ3"/>
<evidence type="ECO:0000259" key="4">
    <source>
        <dbReference type="PROSITE" id="PS50041"/>
    </source>
</evidence>
<dbReference type="InterPro" id="IPR018378">
    <property type="entry name" value="C-type_lectin_CS"/>
</dbReference>